<dbReference type="AlphaFoldDB" id="A0AA88P1H7"/>
<dbReference type="Proteomes" id="UP001187343">
    <property type="component" value="Unassembled WGS sequence"/>
</dbReference>
<evidence type="ECO:0000313" key="1">
    <source>
        <dbReference type="EMBL" id="KAK2869790.1"/>
    </source>
</evidence>
<reference evidence="1" key="1">
    <citation type="submission" date="2023-08" db="EMBL/GenBank/DDBJ databases">
        <title>Chromosome-level Genome Assembly of mud carp (Cirrhinus molitorella).</title>
        <authorList>
            <person name="Liu H."/>
        </authorList>
    </citation>
    <scope>NUCLEOTIDE SEQUENCE</scope>
    <source>
        <strain evidence="1">Prfri</strain>
        <tissue evidence="1">Muscle</tissue>
    </source>
</reference>
<proteinExistence type="predicted"/>
<name>A0AA88P1H7_9TELE</name>
<keyword evidence="2" id="KW-1185">Reference proteome</keyword>
<dbReference type="EMBL" id="JAUYZG010000024">
    <property type="protein sequence ID" value="KAK2869790.1"/>
    <property type="molecule type" value="Genomic_DNA"/>
</dbReference>
<accession>A0AA88P1H7</accession>
<evidence type="ECO:0000313" key="2">
    <source>
        <dbReference type="Proteomes" id="UP001187343"/>
    </source>
</evidence>
<sequence>MMSGRQETAGDYRLCPRELPDTASYQAGRKEAECVNTALHTSLIQALMDEDAAAVLREGKGGKHIANIKLRFPAGLVFFCSKTTTSTTTTQIITDRQIPSRSTLFPGHEDAAASYCIAMETSRAALYGY</sequence>
<gene>
    <name evidence="1" type="ORF">Q8A67_024182</name>
</gene>
<comment type="caution">
    <text evidence="1">The sequence shown here is derived from an EMBL/GenBank/DDBJ whole genome shotgun (WGS) entry which is preliminary data.</text>
</comment>
<protein>
    <submittedName>
        <fullName evidence="1">Uncharacterized protein</fullName>
    </submittedName>
</protein>
<organism evidence="1 2">
    <name type="scientific">Cirrhinus molitorella</name>
    <name type="common">mud carp</name>
    <dbReference type="NCBI Taxonomy" id="172907"/>
    <lineage>
        <taxon>Eukaryota</taxon>
        <taxon>Metazoa</taxon>
        <taxon>Chordata</taxon>
        <taxon>Craniata</taxon>
        <taxon>Vertebrata</taxon>
        <taxon>Euteleostomi</taxon>
        <taxon>Actinopterygii</taxon>
        <taxon>Neopterygii</taxon>
        <taxon>Teleostei</taxon>
        <taxon>Ostariophysi</taxon>
        <taxon>Cypriniformes</taxon>
        <taxon>Cyprinidae</taxon>
        <taxon>Labeoninae</taxon>
        <taxon>Labeonini</taxon>
        <taxon>Cirrhinus</taxon>
    </lineage>
</organism>